<dbReference type="Proteomes" id="UP000052232">
    <property type="component" value="Unassembled WGS sequence"/>
</dbReference>
<dbReference type="PANTHER" id="PTHR33933:SF1">
    <property type="entry name" value="PROTEIN ADENYLYLTRANSFERASE MNTA-RELATED"/>
    <property type="match status" value="1"/>
</dbReference>
<feature type="domain" description="HEPN" evidence="1">
    <location>
        <begin position="172"/>
        <end position="292"/>
    </location>
</feature>
<organism evidence="2 3">
    <name type="scientific">Sphingobium cupriresistens LL01</name>
    <dbReference type="NCBI Taxonomy" id="1420583"/>
    <lineage>
        <taxon>Bacteria</taxon>
        <taxon>Pseudomonadati</taxon>
        <taxon>Pseudomonadota</taxon>
        <taxon>Alphaproteobacteria</taxon>
        <taxon>Sphingomonadales</taxon>
        <taxon>Sphingomonadaceae</taxon>
        <taxon>Sphingobium</taxon>
    </lineage>
</organism>
<dbReference type="Pfam" id="PF05168">
    <property type="entry name" value="HEPN"/>
    <property type="match status" value="1"/>
</dbReference>
<dbReference type="InterPro" id="IPR043519">
    <property type="entry name" value="NT_sf"/>
</dbReference>
<dbReference type="SUPFAM" id="SSF81301">
    <property type="entry name" value="Nucleotidyltransferase"/>
    <property type="match status" value="1"/>
</dbReference>
<dbReference type="EMBL" id="JACT01000001">
    <property type="protein sequence ID" value="KMS58289.1"/>
    <property type="molecule type" value="Genomic_DNA"/>
</dbReference>
<dbReference type="Gene3D" id="3.30.460.10">
    <property type="entry name" value="Beta Polymerase, domain 2"/>
    <property type="match status" value="1"/>
</dbReference>
<evidence type="ECO:0000313" key="3">
    <source>
        <dbReference type="Proteomes" id="UP000052232"/>
    </source>
</evidence>
<dbReference type="SMART" id="SM00748">
    <property type="entry name" value="HEPN"/>
    <property type="match status" value="1"/>
</dbReference>
<name>A0A0J7Y392_9SPHN</name>
<sequence length="306" mass="35437">MRTDLDHLPAAKQRELEEVVRILFAEFRDATENATGRKKSARILKIILFGSYARGDWVDAPFDANQYKSDMDILVIVNQKELADVAAYWSVAEQRLIDAYLIEKRINTPVHFIVHSLQQVNQGLSHGRVFFMEIAEQGIALYDADDRELAKPKPKTPSEAAAAAQDYFDDYFSEAMQAFEVAKFGIEKSFFRKAAFDLHQTAERLYQAILLTLTFYTPYDHNIAFLRLQAEGRDPTLFDVWPRGTRRERAMFQKLKDAYVKARYSKHYQIDLEELRWLAERIETLGQITHSICSAHIAKLNEKARH</sequence>
<protein>
    <submittedName>
        <fullName evidence="2">Nucleotidyltransferase</fullName>
    </submittedName>
</protein>
<dbReference type="AlphaFoldDB" id="A0A0J7Y392"/>
<comment type="caution">
    <text evidence="2">The sequence shown here is derived from an EMBL/GenBank/DDBJ whole genome shotgun (WGS) entry which is preliminary data.</text>
</comment>
<accession>A0A0J7Y392</accession>
<gene>
    <name evidence="2" type="ORF">V473_09195</name>
</gene>
<dbReference type="STRING" id="1420583.V473_09195"/>
<dbReference type="PROSITE" id="PS50910">
    <property type="entry name" value="HEPN"/>
    <property type="match status" value="1"/>
</dbReference>
<dbReference type="PATRIC" id="fig|1420583.3.peg.1847"/>
<evidence type="ECO:0000313" key="2">
    <source>
        <dbReference type="EMBL" id="KMS58289.1"/>
    </source>
</evidence>
<dbReference type="InterPro" id="IPR052548">
    <property type="entry name" value="Type_VII_TA_antitoxin"/>
</dbReference>
<dbReference type="InterPro" id="IPR002934">
    <property type="entry name" value="Polymerase_NTP_transf_dom"/>
</dbReference>
<keyword evidence="2" id="KW-0808">Transferase</keyword>
<dbReference type="PANTHER" id="PTHR33933">
    <property type="entry name" value="NUCLEOTIDYLTRANSFERASE"/>
    <property type="match status" value="1"/>
</dbReference>
<reference evidence="2 3" key="1">
    <citation type="journal article" date="2015" name="G3 (Bethesda)">
        <title>Insights into Ongoing Evolution of the Hexachlorocyclohexane Catabolic Pathway from Comparative Genomics of Ten Sphingomonadaceae Strains.</title>
        <authorList>
            <person name="Pearce S.L."/>
            <person name="Oakeshott J.G."/>
            <person name="Pandey G."/>
        </authorList>
    </citation>
    <scope>NUCLEOTIDE SEQUENCE [LARGE SCALE GENOMIC DNA]</scope>
    <source>
        <strain evidence="2 3">LL01</strain>
    </source>
</reference>
<proteinExistence type="predicted"/>
<dbReference type="RefSeq" id="WP_066602749.1">
    <property type="nucleotide sequence ID" value="NZ_KQ130434.1"/>
</dbReference>
<dbReference type="Pfam" id="PF01909">
    <property type="entry name" value="NTP_transf_2"/>
    <property type="match status" value="1"/>
</dbReference>
<dbReference type="CDD" id="cd05403">
    <property type="entry name" value="NT_KNTase_like"/>
    <property type="match status" value="1"/>
</dbReference>
<dbReference type="Gene3D" id="1.20.120.330">
    <property type="entry name" value="Nucleotidyltransferases domain 2"/>
    <property type="match status" value="1"/>
</dbReference>
<dbReference type="SUPFAM" id="SSF81593">
    <property type="entry name" value="Nucleotidyltransferase substrate binding subunit/domain"/>
    <property type="match status" value="1"/>
</dbReference>
<keyword evidence="3" id="KW-1185">Reference proteome</keyword>
<dbReference type="GO" id="GO:0016779">
    <property type="term" value="F:nucleotidyltransferase activity"/>
    <property type="evidence" value="ECO:0007669"/>
    <property type="project" value="InterPro"/>
</dbReference>
<dbReference type="InterPro" id="IPR007842">
    <property type="entry name" value="HEPN_dom"/>
</dbReference>
<evidence type="ECO:0000259" key="1">
    <source>
        <dbReference type="PROSITE" id="PS50910"/>
    </source>
</evidence>